<evidence type="ECO:0000313" key="3">
    <source>
        <dbReference type="EMBL" id="CAK9017107.1"/>
    </source>
</evidence>
<keyword evidence="4" id="KW-1185">Reference proteome</keyword>
<proteinExistence type="predicted"/>
<evidence type="ECO:0000256" key="2">
    <source>
        <dbReference type="SAM" id="SignalP"/>
    </source>
</evidence>
<name>A0ABP0JSR0_9DINO</name>
<protein>
    <submittedName>
        <fullName evidence="3">Uncharacterized protein</fullName>
    </submittedName>
</protein>
<organism evidence="3 4">
    <name type="scientific">Durusdinium trenchii</name>
    <dbReference type="NCBI Taxonomy" id="1381693"/>
    <lineage>
        <taxon>Eukaryota</taxon>
        <taxon>Sar</taxon>
        <taxon>Alveolata</taxon>
        <taxon>Dinophyceae</taxon>
        <taxon>Suessiales</taxon>
        <taxon>Symbiodiniaceae</taxon>
        <taxon>Durusdinium</taxon>
    </lineage>
</organism>
<feature type="region of interest" description="Disordered" evidence="1">
    <location>
        <begin position="169"/>
        <end position="205"/>
    </location>
</feature>
<reference evidence="3 4" key="1">
    <citation type="submission" date="2024-02" db="EMBL/GenBank/DDBJ databases">
        <authorList>
            <person name="Chen Y."/>
            <person name="Shah S."/>
            <person name="Dougan E. K."/>
            <person name="Thang M."/>
            <person name="Chan C."/>
        </authorList>
    </citation>
    <scope>NUCLEOTIDE SEQUENCE [LARGE SCALE GENOMIC DNA]</scope>
</reference>
<feature type="signal peptide" evidence="2">
    <location>
        <begin position="1"/>
        <end position="17"/>
    </location>
</feature>
<evidence type="ECO:0000313" key="4">
    <source>
        <dbReference type="Proteomes" id="UP001642464"/>
    </source>
</evidence>
<dbReference type="Proteomes" id="UP001642464">
    <property type="component" value="Unassembled WGS sequence"/>
</dbReference>
<sequence length="205" mass="23437">MPRWSFASAAILGLSIAKPEIRVKQNWQDEWRNDLNKCVVDNIAIFRDSAGKPRTRKLDEMADLISNQIVGNVSPPSPPPSTKTAKTVEASKLSKKERMKRELKQELRDDLGAVFQQMDSAKSNTAYYQRVKEQGEQMILQMSRQSKLPLDTDVTLREWCDIVWRSGRFSPLDQDQPKKLDEDNIPDLDDVEEDSSKSSVLTEEL</sequence>
<evidence type="ECO:0000256" key="1">
    <source>
        <dbReference type="SAM" id="MobiDB-lite"/>
    </source>
</evidence>
<feature type="chain" id="PRO_5046413014" evidence="2">
    <location>
        <begin position="18"/>
        <end position="205"/>
    </location>
</feature>
<keyword evidence="2" id="KW-0732">Signal</keyword>
<accession>A0ABP0JSR0</accession>
<gene>
    <name evidence="3" type="ORF">SCF082_LOCUS13481</name>
</gene>
<feature type="compositionally biased region" description="Acidic residues" evidence="1">
    <location>
        <begin position="183"/>
        <end position="193"/>
    </location>
</feature>
<comment type="caution">
    <text evidence="3">The sequence shown here is derived from an EMBL/GenBank/DDBJ whole genome shotgun (WGS) entry which is preliminary data.</text>
</comment>
<dbReference type="EMBL" id="CAXAMM010008347">
    <property type="protein sequence ID" value="CAK9017107.1"/>
    <property type="molecule type" value="Genomic_DNA"/>
</dbReference>